<feature type="region of interest" description="Disordered" evidence="1">
    <location>
        <begin position="115"/>
        <end position="134"/>
    </location>
</feature>
<dbReference type="EMBL" id="CAXAJV020001287">
    <property type="protein sequence ID" value="CAL7936352.1"/>
    <property type="molecule type" value="Genomic_DNA"/>
</dbReference>
<protein>
    <recommendedName>
        <fullName evidence="4">Ribosomal protein L33</fullName>
    </recommendedName>
</protein>
<dbReference type="Proteomes" id="UP001642520">
    <property type="component" value="Unassembled WGS sequence"/>
</dbReference>
<proteinExistence type="predicted"/>
<sequence length="134" mass="15074">MKADGQATAKLFSFTEIPSAFVCARALLYSLISIFVSNFKTTPVCNRMPAIFAASWSTKKFVYAGIEISTETVKETPRFTLLVGAIETAEMHRSGIRRKKFVSRDPPTVPFYYPDKRTKGKSLGFDEKQFEDEA</sequence>
<evidence type="ECO:0000313" key="3">
    <source>
        <dbReference type="Proteomes" id="UP001642520"/>
    </source>
</evidence>
<comment type="caution">
    <text evidence="2">The sequence shown here is derived from an EMBL/GenBank/DDBJ whole genome shotgun (WGS) entry which is preliminary data.</text>
</comment>
<keyword evidence="3" id="KW-1185">Reference proteome</keyword>
<evidence type="ECO:0008006" key="4">
    <source>
        <dbReference type="Google" id="ProtNLM"/>
    </source>
</evidence>
<organism evidence="2 3">
    <name type="scientific">Xylocopa violacea</name>
    <name type="common">Violet carpenter bee</name>
    <name type="synonym">Apis violacea</name>
    <dbReference type="NCBI Taxonomy" id="135666"/>
    <lineage>
        <taxon>Eukaryota</taxon>
        <taxon>Metazoa</taxon>
        <taxon>Ecdysozoa</taxon>
        <taxon>Arthropoda</taxon>
        <taxon>Hexapoda</taxon>
        <taxon>Insecta</taxon>
        <taxon>Pterygota</taxon>
        <taxon>Neoptera</taxon>
        <taxon>Endopterygota</taxon>
        <taxon>Hymenoptera</taxon>
        <taxon>Apocrita</taxon>
        <taxon>Aculeata</taxon>
        <taxon>Apoidea</taxon>
        <taxon>Anthophila</taxon>
        <taxon>Apidae</taxon>
        <taxon>Xylocopa</taxon>
        <taxon>Xylocopa</taxon>
    </lineage>
</organism>
<gene>
    <name evidence="2" type="ORF">XYLVIOL_LOCUS2107</name>
</gene>
<reference evidence="2 3" key="1">
    <citation type="submission" date="2024-08" db="EMBL/GenBank/DDBJ databases">
        <authorList>
            <person name="Will J Nash"/>
            <person name="Angela Man"/>
            <person name="Seanna McTaggart"/>
            <person name="Kendall Baker"/>
            <person name="Tom Barker"/>
            <person name="Leah Catchpole"/>
            <person name="Alex Durrant"/>
            <person name="Karim Gharbi"/>
            <person name="Naomi Irish"/>
            <person name="Gemy Kaithakottil"/>
            <person name="Debby Ku"/>
            <person name="Aaliyah Providence"/>
            <person name="Felix Shaw"/>
            <person name="David Swarbreck"/>
            <person name="Chris Watkins"/>
            <person name="Ann M. McCartney"/>
            <person name="Giulio Formenti"/>
            <person name="Alice Mouton"/>
            <person name="Noel Vella"/>
            <person name="Bjorn M von Reumont"/>
            <person name="Adriana Vella"/>
            <person name="Wilfried Haerty"/>
        </authorList>
    </citation>
    <scope>NUCLEOTIDE SEQUENCE [LARGE SCALE GENOMIC DNA]</scope>
</reference>
<accession>A0ABP1N8X1</accession>
<name>A0ABP1N8X1_XYLVO</name>
<evidence type="ECO:0000313" key="2">
    <source>
        <dbReference type="EMBL" id="CAL7936352.1"/>
    </source>
</evidence>
<evidence type="ECO:0000256" key="1">
    <source>
        <dbReference type="SAM" id="MobiDB-lite"/>
    </source>
</evidence>